<evidence type="ECO:0000313" key="2">
    <source>
        <dbReference type="Proteomes" id="UP000528734"/>
    </source>
</evidence>
<dbReference type="Proteomes" id="UP000528734">
    <property type="component" value="Unassembled WGS sequence"/>
</dbReference>
<reference evidence="1 2" key="1">
    <citation type="submission" date="2020-03" db="EMBL/GenBank/DDBJ databases">
        <title>Bradyrhizobium diversity isolated from nodules of Muelleranthus trifoliolatus.</title>
        <authorList>
            <person name="Klepa M."/>
            <person name="Helene L."/>
            <person name="Hungria M."/>
        </authorList>
    </citation>
    <scope>NUCLEOTIDE SEQUENCE [LARGE SCALE GENOMIC DNA]</scope>
    <source>
        <strain evidence="1 2">WSM 1744</strain>
    </source>
</reference>
<name>A0A7Y4GZN5_9BRAD</name>
<proteinExistence type="predicted"/>
<dbReference type="AlphaFoldDB" id="A0A7Y4GZN5"/>
<dbReference type="EMBL" id="JAAVLW010000001">
    <property type="protein sequence ID" value="NOJ44723.1"/>
    <property type="molecule type" value="Genomic_DNA"/>
</dbReference>
<sequence length="195" mass="21978">MIEADIVQLIKSIDDFASAVNFKPALIEKFGNAPDLSSSCRLWTSPYAEMLAVWSDLSEADIRKNVQIGRDWLDAQCIRRERETGNVVDAYLIVVLDEEPHRSLHEIVRATELDPVACRKHFVWPSKSEDDGFRWSRIFKITSIGLPPSPASSGMTNTPKLQDPVQIELLDDIKDLKPTNAARKHAEQLRAVSKP</sequence>
<keyword evidence="2" id="KW-1185">Reference proteome</keyword>
<evidence type="ECO:0000313" key="1">
    <source>
        <dbReference type="EMBL" id="NOJ44723.1"/>
    </source>
</evidence>
<accession>A0A7Y4GZN5</accession>
<protein>
    <submittedName>
        <fullName evidence="1">Uncharacterized protein</fullName>
    </submittedName>
</protein>
<dbReference type="RefSeq" id="WP_171707668.1">
    <property type="nucleotide sequence ID" value="NZ_JAAVLW010000001.1"/>
</dbReference>
<comment type="caution">
    <text evidence="1">The sequence shown here is derived from an EMBL/GenBank/DDBJ whole genome shotgun (WGS) entry which is preliminary data.</text>
</comment>
<gene>
    <name evidence="1" type="ORF">HCN50_00330</name>
</gene>
<organism evidence="1 2">
    <name type="scientific">Bradyrhizobium archetypum</name>
    <dbReference type="NCBI Taxonomy" id="2721160"/>
    <lineage>
        <taxon>Bacteria</taxon>
        <taxon>Pseudomonadati</taxon>
        <taxon>Pseudomonadota</taxon>
        <taxon>Alphaproteobacteria</taxon>
        <taxon>Hyphomicrobiales</taxon>
        <taxon>Nitrobacteraceae</taxon>
        <taxon>Bradyrhizobium</taxon>
    </lineage>
</organism>